<organism evidence="2 3">
    <name type="scientific">Pandoraea communis</name>
    <dbReference type="NCBI Taxonomy" id="2508297"/>
    <lineage>
        <taxon>Bacteria</taxon>
        <taxon>Pseudomonadati</taxon>
        <taxon>Pseudomonadota</taxon>
        <taxon>Betaproteobacteria</taxon>
        <taxon>Burkholderiales</taxon>
        <taxon>Burkholderiaceae</taxon>
        <taxon>Pandoraea</taxon>
    </lineage>
</organism>
<proteinExistence type="predicted"/>
<gene>
    <name evidence="2" type="ORF">PCO31111_05083</name>
</gene>
<dbReference type="AlphaFoldDB" id="A0A5E4Z663"/>
<sequence length="133" mass="15239">MKCSSCQVDMAANSKFCSACGQQQQQQQEPGLGENDAIRKKLSQFKTITKSRCLECGYSGDFGVTGVQKPSWIWGWWIFEFIISVVTLPFNVFGFFLWVVVFIAINLGIEKAYYRKRMRCPSCDKDLLEVKRV</sequence>
<evidence type="ECO:0000313" key="3">
    <source>
        <dbReference type="Proteomes" id="UP000383971"/>
    </source>
</evidence>
<name>A0A5E4Z663_9BURK</name>
<evidence type="ECO:0000256" key="1">
    <source>
        <dbReference type="SAM" id="Phobius"/>
    </source>
</evidence>
<evidence type="ECO:0000313" key="2">
    <source>
        <dbReference type="EMBL" id="VVE55995.1"/>
    </source>
</evidence>
<keyword evidence="3" id="KW-1185">Reference proteome</keyword>
<keyword evidence="1" id="KW-0812">Transmembrane</keyword>
<reference evidence="2 3" key="1">
    <citation type="submission" date="2019-08" db="EMBL/GenBank/DDBJ databases">
        <authorList>
            <person name="Peeters C."/>
        </authorList>
    </citation>
    <scope>NUCLEOTIDE SEQUENCE [LARGE SCALE GENOMIC DNA]</scope>
    <source>
        <strain evidence="2 3">LMG 31111</strain>
    </source>
</reference>
<dbReference type="EMBL" id="CABPSE010000032">
    <property type="protein sequence ID" value="VVE55995.1"/>
    <property type="molecule type" value="Genomic_DNA"/>
</dbReference>
<accession>A0A5E4Z663</accession>
<dbReference type="Proteomes" id="UP000383971">
    <property type="component" value="Unassembled WGS sequence"/>
</dbReference>
<feature type="transmembrane region" description="Helical" evidence="1">
    <location>
        <begin position="76"/>
        <end position="109"/>
    </location>
</feature>
<keyword evidence="1" id="KW-1133">Transmembrane helix</keyword>
<keyword evidence="1" id="KW-0472">Membrane</keyword>
<protein>
    <submittedName>
        <fullName evidence="2">Uncharacterized protein</fullName>
    </submittedName>
</protein>